<comment type="caution">
    <text evidence="4">The sequence shown here is derived from an EMBL/GenBank/DDBJ whole genome shotgun (WGS) entry which is preliminary data.</text>
</comment>
<dbReference type="Pfam" id="PF13181">
    <property type="entry name" value="TPR_8"/>
    <property type="match status" value="2"/>
</dbReference>
<dbReference type="Pfam" id="PF00515">
    <property type="entry name" value="TPR_1"/>
    <property type="match status" value="1"/>
</dbReference>
<dbReference type="Pfam" id="PF07719">
    <property type="entry name" value="TPR_2"/>
    <property type="match status" value="1"/>
</dbReference>
<dbReference type="InterPro" id="IPR011990">
    <property type="entry name" value="TPR-like_helical_dom_sf"/>
</dbReference>
<dbReference type="InterPro" id="IPR051012">
    <property type="entry name" value="CellSynth/LPSAsmb/PSIAsmb"/>
</dbReference>
<dbReference type="SMART" id="SM00028">
    <property type="entry name" value="TPR"/>
    <property type="match status" value="4"/>
</dbReference>
<accession>A0A4R9G0Z7</accession>
<dbReference type="PROSITE" id="PS50005">
    <property type="entry name" value="TPR"/>
    <property type="match status" value="3"/>
</dbReference>
<dbReference type="Gene3D" id="1.25.40.10">
    <property type="entry name" value="Tetratricopeptide repeat domain"/>
    <property type="match status" value="2"/>
</dbReference>
<dbReference type="SUPFAM" id="SSF48452">
    <property type="entry name" value="TPR-like"/>
    <property type="match status" value="1"/>
</dbReference>
<protein>
    <submittedName>
        <fullName evidence="4">Tetratricopeptide repeat protein</fullName>
    </submittedName>
</protein>
<keyword evidence="1" id="KW-0677">Repeat</keyword>
<dbReference type="OrthoDB" id="317977at2"/>
<reference evidence="4" key="1">
    <citation type="journal article" date="2019" name="PLoS Negl. Trop. Dis.">
        <title>Revisiting the worldwide diversity of Leptospira species in the environment.</title>
        <authorList>
            <person name="Vincent A.T."/>
            <person name="Schiettekatte O."/>
            <person name="Bourhy P."/>
            <person name="Veyrier F.J."/>
            <person name="Picardeau M."/>
        </authorList>
    </citation>
    <scope>NUCLEOTIDE SEQUENCE [LARGE SCALE GENOMIC DNA]</scope>
    <source>
        <strain evidence="4">SSS9</strain>
    </source>
</reference>
<dbReference type="InterPro" id="IPR013105">
    <property type="entry name" value="TPR_2"/>
</dbReference>
<dbReference type="RefSeq" id="WP_135586871.1">
    <property type="nucleotide sequence ID" value="NZ_RQEP01000010.1"/>
</dbReference>
<dbReference type="InterPro" id="IPR019734">
    <property type="entry name" value="TPR_rpt"/>
</dbReference>
<keyword evidence="2 3" id="KW-0802">TPR repeat</keyword>
<name>A0A4R9G0Z7_9LEPT</name>
<keyword evidence="5" id="KW-1185">Reference proteome</keyword>
<sequence length="350" mass="40810">MRYFLFICITIISLNLYGQSAPPTSSEQADFEKADMYMRERDFQSALPILLKLAKSREKDDTLQYAVGFAYFQLNDPKNAHIYFEKAIELNPNNARYRDHYGVSLYLSGDFKNAKKQFLKCIELDKTSPNAYPFLGNIYLQEKERTKAIESFDKALEINPDNMMALVNLSNIYFIDRDFKKSEKYLEASYKQDPNNFTLVNMLLENKFQLNKTKEADALKTVLIKLKASSTDERIKSAEYFRFDSFSYKEVNVVAQEAFQKTGDLYYYYIFLVYDKEDKLLKSINLESSAVIRELGMKYILGKDTLENGIRKHYSSRLGFKDLPDYQDLKKIVTKELDGEIEFTASSDKK</sequence>
<feature type="repeat" description="TPR" evidence="3">
    <location>
        <begin position="129"/>
        <end position="162"/>
    </location>
</feature>
<dbReference type="EMBL" id="RQEP01000010">
    <property type="protein sequence ID" value="TGK04891.1"/>
    <property type="molecule type" value="Genomic_DNA"/>
</dbReference>
<gene>
    <name evidence="4" type="ORF">EHO59_08535</name>
</gene>
<dbReference type="PROSITE" id="PS50293">
    <property type="entry name" value="TPR_REGION"/>
    <property type="match status" value="1"/>
</dbReference>
<evidence type="ECO:0000313" key="5">
    <source>
        <dbReference type="Proteomes" id="UP000297453"/>
    </source>
</evidence>
<feature type="repeat" description="TPR" evidence="3">
    <location>
        <begin position="61"/>
        <end position="94"/>
    </location>
</feature>
<dbReference type="PANTHER" id="PTHR45586">
    <property type="entry name" value="TPR REPEAT-CONTAINING PROTEIN PA4667"/>
    <property type="match status" value="1"/>
</dbReference>
<evidence type="ECO:0000256" key="3">
    <source>
        <dbReference type="PROSITE-ProRule" id="PRU00339"/>
    </source>
</evidence>
<proteinExistence type="predicted"/>
<feature type="repeat" description="TPR" evidence="3">
    <location>
        <begin position="163"/>
        <end position="196"/>
    </location>
</feature>
<organism evidence="4 5">
    <name type="scientific">Leptospira semungkisensis</name>
    <dbReference type="NCBI Taxonomy" id="2484985"/>
    <lineage>
        <taxon>Bacteria</taxon>
        <taxon>Pseudomonadati</taxon>
        <taxon>Spirochaetota</taxon>
        <taxon>Spirochaetia</taxon>
        <taxon>Leptospirales</taxon>
        <taxon>Leptospiraceae</taxon>
        <taxon>Leptospira</taxon>
    </lineage>
</organism>
<dbReference type="PANTHER" id="PTHR45586:SF1">
    <property type="entry name" value="LIPOPOLYSACCHARIDE ASSEMBLY PROTEIN B"/>
    <property type="match status" value="1"/>
</dbReference>
<dbReference type="Proteomes" id="UP000297453">
    <property type="component" value="Unassembled WGS sequence"/>
</dbReference>
<evidence type="ECO:0000256" key="1">
    <source>
        <dbReference type="ARBA" id="ARBA00022737"/>
    </source>
</evidence>
<evidence type="ECO:0000256" key="2">
    <source>
        <dbReference type="ARBA" id="ARBA00022803"/>
    </source>
</evidence>
<dbReference type="AlphaFoldDB" id="A0A4R9G0Z7"/>
<evidence type="ECO:0000313" key="4">
    <source>
        <dbReference type="EMBL" id="TGK04891.1"/>
    </source>
</evidence>